<evidence type="ECO:0000313" key="1">
    <source>
        <dbReference type="EMBL" id="KAJ8459636.1"/>
    </source>
</evidence>
<name>A0AAV8P2D5_ENSVE</name>
<sequence>MVATMAEGKGVIAWQGRGAVEMTVTKGRSNTGIVMLRSNIISWHLARGKREIMIGLVNGHSCILYNSPLQSPFPEEAVNLCGELCVSILISQHLQQACWPLQQLAYYFHSSSRHQAVNP</sequence>
<gene>
    <name evidence="1" type="ORF">OPV22_032562</name>
</gene>
<accession>A0AAV8P2D5</accession>
<dbReference type="EMBL" id="JAQQAF010000009">
    <property type="protein sequence ID" value="KAJ8459636.1"/>
    <property type="molecule type" value="Genomic_DNA"/>
</dbReference>
<proteinExistence type="predicted"/>
<evidence type="ECO:0000313" key="2">
    <source>
        <dbReference type="Proteomes" id="UP001222027"/>
    </source>
</evidence>
<protein>
    <submittedName>
        <fullName evidence="1">Uncharacterized protein</fullName>
    </submittedName>
</protein>
<reference evidence="1 2" key="1">
    <citation type="submission" date="2022-12" db="EMBL/GenBank/DDBJ databases">
        <title>Chromosome-scale assembly of the Ensete ventricosum genome.</title>
        <authorList>
            <person name="Dussert Y."/>
            <person name="Stocks J."/>
            <person name="Wendawek A."/>
            <person name="Woldeyes F."/>
            <person name="Nichols R.A."/>
            <person name="Borrell J.S."/>
        </authorList>
    </citation>
    <scope>NUCLEOTIDE SEQUENCE [LARGE SCALE GENOMIC DNA]</scope>
    <source>
        <strain evidence="2">cv. Maze</strain>
        <tissue evidence="1">Seeds</tissue>
    </source>
</reference>
<keyword evidence="2" id="KW-1185">Reference proteome</keyword>
<dbReference type="Proteomes" id="UP001222027">
    <property type="component" value="Unassembled WGS sequence"/>
</dbReference>
<organism evidence="1 2">
    <name type="scientific">Ensete ventricosum</name>
    <name type="common">Abyssinian banana</name>
    <name type="synonym">Musa ensete</name>
    <dbReference type="NCBI Taxonomy" id="4639"/>
    <lineage>
        <taxon>Eukaryota</taxon>
        <taxon>Viridiplantae</taxon>
        <taxon>Streptophyta</taxon>
        <taxon>Embryophyta</taxon>
        <taxon>Tracheophyta</taxon>
        <taxon>Spermatophyta</taxon>
        <taxon>Magnoliopsida</taxon>
        <taxon>Liliopsida</taxon>
        <taxon>Zingiberales</taxon>
        <taxon>Musaceae</taxon>
        <taxon>Ensete</taxon>
    </lineage>
</organism>
<dbReference type="AlphaFoldDB" id="A0AAV8P2D5"/>
<comment type="caution">
    <text evidence="1">The sequence shown here is derived from an EMBL/GenBank/DDBJ whole genome shotgun (WGS) entry which is preliminary data.</text>
</comment>